<dbReference type="InterPro" id="IPR013098">
    <property type="entry name" value="Ig_I-set"/>
</dbReference>
<keyword evidence="1" id="KW-0732">Signal</keyword>
<feature type="domain" description="Ig-like" evidence="5">
    <location>
        <begin position="147"/>
        <end position="206"/>
    </location>
</feature>
<organism evidence="6 7">
    <name type="scientific">Leptotrombidium deliense</name>
    <dbReference type="NCBI Taxonomy" id="299467"/>
    <lineage>
        <taxon>Eukaryota</taxon>
        <taxon>Metazoa</taxon>
        <taxon>Ecdysozoa</taxon>
        <taxon>Arthropoda</taxon>
        <taxon>Chelicerata</taxon>
        <taxon>Arachnida</taxon>
        <taxon>Acari</taxon>
        <taxon>Acariformes</taxon>
        <taxon>Trombidiformes</taxon>
        <taxon>Prostigmata</taxon>
        <taxon>Anystina</taxon>
        <taxon>Parasitengona</taxon>
        <taxon>Trombiculoidea</taxon>
        <taxon>Trombiculidae</taxon>
        <taxon>Leptotrombidium</taxon>
    </lineage>
</organism>
<dbReference type="Proteomes" id="UP000288716">
    <property type="component" value="Unassembled WGS sequence"/>
</dbReference>
<dbReference type="InterPro" id="IPR013783">
    <property type="entry name" value="Ig-like_fold"/>
</dbReference>
<sequence length="329" mass="36868">MSALVSKDKSFRFNGAYKCEANVLGKQIATEKVILSSVENYALFENCPEEITVIQDRNESVLLCYVSDHKLFLISVIKFGMRSFQKPMYSFSDGNISLNSPILEGKYIITAYVKKSSIKIRKEAIIQVLIKHKFEIYASTHSPTTDEDFSLSCNYTGNSMATVKWQYSSKQSNVIVKRTTLMFKKLSKSNEGLYNCVVSKKSGNLSRSYRIFVSRDPAIIRFGNVTAREGTETKLACMAIGDPLPLITIRRFDGASISSNEKMTTSNSSLYVYMTLAIKRVMQNDAGVYECTASTGDDTYTIRSRQFAFLQVTRNAFLPAAIDDDNSSS</sequence>
<feature type="non-terminal residue" evidence="6">
    <location>
        <position position="329"/>
    </location>
</feature>
<name>A0A443S3U1_9ACAR</name>
<evidence type="ECO:0000313" key="7">
    <source>
        <dbReference type="Proteomes" id="UP000288716"/>
    </source>
</evidence>
<dbReference type="PANTHER" id="PTHR12231">
    <property type="entry name" value="CTX-RELATED TYPE I TRANSMEMBRANE PROTEIN"/>
    <property type="match status" value="1"/>
</dbReference>
<dbReference type="PROSITE" id="PS50835">
    <property type="entry name" value="IG_LIKE"/>
    <property type="match status" value="2"/>
</dbReference>
<dbReference type="EMBL" id="NCKV01009702">
    <property type="protein sequence ID" value="RWS22141.1"/>
    <property type="molecule type" value="Genomic_DNA"/>
</dbReference>
<keyword evidence="4" id="KW-0393">Immunoglobulin domain</keyword>
<proteinExistence type="predicted"/>
<dbReference type="SUPFAM" id="SSF48726">
    <property type="entry name" value="Immunoglobulin"/>
    <property type="match status" value="2"/>
</dbReference>
<dbReference type="SMART" id="SM00409">
    <property type="entry name" value="IG"/>
    <property type="match status" value="2"/>
</dbReference>
<evidence type="ECO:0000256" key="1">
    <source>
        <dbReference type="ARBA" id="ARBA00022729"/>
    </source>
</evidence>
<dbReference type="SMART" id="SM00408">
    <property type="entry name" value="IGc2"/>
    <property type="match status" value="2"/>
</dbReference>
<dbReference type="STRING" id="299467.A0A443S3U1"/>
<evidence type="ECO:0000313" key="6">
    <source>
        <dbReference type="EMBL" id="RWS22141.1"/>
    </source>
</evidence>
<evidence type="ECO:0000256" key="2">
    <source>
        <dbReference type="ARBA" id="ARBA00022737"/>
    </source>
</evidence>
<dbReference type="PANTHER" id="PTHR12231:SF253">
    <property type="entry name" value="DPR-INTERACTING PROTEIN ETA, ISOFORM B-RELATED"/>
    <property type="match status" value="1"/>
</dbReference>
<keyword evidence="3" id="KW-1015">Disulfide bond</keyword>
<evidence type="ECO:0000256" key="3">
    <source>
        <dbReference type="ARBA" id="ARBA00023157"/>
    </source>
</evidence>
<keyword evidence="7" id="KW-1185">Reference proteome</keyword>
<gene>
    <name evidence="6" type="ORF">B4U80_11696</name>
</gene>
<dbReference type="AlphaFoldDB" id="A0A443S3U1"/>
<dbReference type="OrthoDB" id="5971033at2759"/>
<feature type="domain" description="Ig-like" evidence="5">
    <location>
        <begin position="217"/>
        <end position="308"/>
    </location>
</feature>
<dbReference type="Gene3D" id="2.60.40.10">
    <property type="entry name" value="Immunoglobulins"/>
    <property type="match status" value="2"/>
</dbReference>
<evidence type="ECO:0000259" key="5">
    <source>
        <dbReference type="PROSITE" id="PS50835"/>
    </source>
</evidence>
<dbReference type="InterPro" id="IPR003598">
    <property type="entry name" value="Ig_sub2"/>
</dbReference>
<reference evidence="6 7" key="1">
    <citation type="journal article" date="2018" name="Gigascience">
        <title>Genomes of trombidid mites reveal novel predicted allergens and laterally-transferred genes associated with secondary metabolism.</title>
        <authorList>
            <person name="Dong X."/>
            <person name="Chaisiri K."/>
            <person name="Xia D."/>
            <person name="Armstrong S.D."/>
            <person name="Fang Y."/>
            <person name="Donnelly M.J."/>
            <person name="Kadowaki T."/>
            <person name="McGarry J.W."/>
            <person name="Darby A.C."/>
            <person name="Makepeace B.L."/>
        </authorList>
    </citation>
    <scope>NUCLEOTIDE SEQUENCE [LARGE SCALE GENOMIC DNA]</scope>
    <source>
        <strain evidence="6">UoL-UT</strain>
    </source>
</reference>
<comment type="caution">
    <text evidence="6">The sequence shown here is derived from an EMBL/GenBank/DDBJ whole genome shotgun (WGS) entry which is preliminary data.</text>
</comment>
<dbReference type="Pfam" id="PF07679">
    <property type="entry name" value="I-set"/>
    <property type="match status" value="2"/>
</dbReference>
<protein>
    <submittedName>
        <fullName evidence="6">Fasciclin-2-like protein</fullName>
    </submittedName>
</protein>
<dbReference type="InterPro" id="IPR003599">
    <property type="entry name" value="Ig_sub"/>
</dbReference>
<dbReference type="VEuPathDB" id="VectorBase:LDEU009899"/>
<keyword evidence="2" id="KW-0677">Repeat</keyword>
<evidence type="ECO:0000256" key="4">
    <source>
        <dbReference type="ARBA" id="ARBA00023319"/>
    </source>
</evidence>
<dbReference type="InterPro" id="IPR036179">
    <property type="entry name" value="Ig-like_dom_sf"/>
</dbReference>
<accession>A0A443S3U1</accession>
<dbReference type="InterPro" id="IPR051170">
    <property type="entry name" value="Neural/epithelial_adhesion"/>
</dbReference>
<dbReference type="InterPro" id="IPR007110">
    <property type="entry name" value="Ig-like_dom"/>
</dbReference>